<dbReference type="AlphaFoldDB" id="A0A7X9FRR9"/>
<feature type="region of interest" description="Disordered" evidence="1">
    <location>
        <begin position="1"/>
        <end position="20"/>
    </location>
</feature>
<reference evidence="2 3" key="1">
    <citation type="journal article" date="2020" name="Biotechnol. Biofuels">
        <title>New insights from the biogas microbiome by comprehensive genome-resolved metagenomics of nearly 1600 species originating from multiple anaerobic digesters.</title>
        <authorList>
            <person name="Campanaro S."/>
            <person name="Treu L."/>
            <person name="Rodriguez-R L.M."/>
            <person name="Kovalovszki A."/>
            <person name="Ziels R.M."/>
            <person name="Maus I."/>
            <person name="Zhu X."/>
            <person name="Kougias P.G."/>
            <person name="Basile A."/>
            <person name="Luo G."/>
            <person name="Schluter A."/>
            <person name="Konstantinidis K.T."/>
            <person name="Angelidaki I."/>
        </authorList>
    </citation>
    <scope>NUCLEOTIDE SEQUENCE [LARGE SCALE GENOMIC DNA]</scope>
    <source>
        <strain evidence="2">AS27yjCOA_65</strain>
    </source>
</reference>
<dbReference type="GO" id="GO:0016787">
    <property type="term" value="F:hydrolase activity"/>
    <property type="evidence" value="ECO:0007669"/>
    <property type="project" value="UniProtKB-KW"/>
</dbReference>
<dbReference type="Proteomes" id="UP000524246">
    <property type="component" value="Unassembled WGS sequence"/>
</dbReference>
<evidence type="ECO:0000313" key="2">
    <source>
        <dbReference type="EMBL" id="NMC63098.1"/>
    </source>
</evidence>
<sequence length="339" mass="37919">MLKEIPRIEDEKEKEKDPSVARDYATYHKLSSLICGLKPSNTIIVSDMTGTLLHQTESGFPESERTLIKQLLDEGASLVLVTGDALQTVKDTFLERLDYSGPGIILLVTGSGYQITSVENGTNELIFRGKEIDINDRKQLLSVIEDLIQSHCDKDFHFTDTQKSVFFHGEGKRLDLKEQLDGRSSRFLVEIVPNKVNIYFPDSPRSEEKDSELLVLLESHPTVQEIAEEKGLHVVRGPNFVDIISSRKEEGLAALLSLPQGVALESSRRNIVILGDSMNDEGILCFNWESSGQIVKVFVGDDDKFVAKVNPHGSPNFIYLKDEYIEGSQLLMQLLAINI</sequence>
<dbReference type="InterPro" id="IPR036412">
    <property type="entry name" value="HAD-like_sf"/>
</dbReference>
<organism evidence="2 3">
    <name type="scientific">SAR324 cluster bacterium</name>
    <dbReference type="NCBI Taxonomy" id="2024889"/>
    <lineage>
        <taxon>Bacteria</taxon>
        <taxon>Deltaproteobacteria</taxon>
        <taxon>SAR324 cluster</taxon>
    </lineage>
</organism>
<dbReference type="Gene3D" id="3.40.50.1000">
    <property type="entry name" value="HAD superfamily/HAD-like"/>
    <property type="match status" value="1"/>
</dbReference>
<dbReference type="Gene3D" id="3.30.1240.10">
    <property type="match status" value="1"/>
</dbReference>
<dbReference type="Pfam" id="PF08282">
    <property type="entry name" value="Hydrolase_3"/>
    <property type="match status" value="1"/>
</dbReference>
<gene>
    <name evidence="2" type="ORF">GYA55_08010</name>
</gene>
<dbReference type="EMBL" id="JAAZON010000354">
    <property type="protein sequence ID" value="NMC63098.1"/>
    <property type="molecule type" value="Genomic_DNA"/>
</dbReference>
<comment type="caution">
    <text evidence="2">The sequence shown here is derived from an EMBL/GenBank/DDBJ whole genome shotgun (WGS) entry which is preliminary data.</text>
</comment>
<dbReference type="InterPro" id="IPR023214">
    <property type="entry name" value="HAD_sf"/>
</dbReference>
<keyword evidence="2" id="KW-0378">Hydrolase</keyword>
<evidence type="ECO:0000256" key="1">
    <source>
        <dbReference type="SAM" id="MobiDB-lite"/>
    </source>
</evidence>
<dbReference type="SUPFAM" id="SSF56784">
    <property type="entry name" value="HAD-like"/>
    <property type="match status" value="1"/>
</dbReference>
<evidence type="ECO:0000313" key="3">
    <source>
        <dbReference type="Proteomes" id="UP000524246"/>
    </source>
</evidence>
<name>A0A7X9FRR9_9DELT</name>
<accession>A0A7X9FRR9</accession>
<protein>
    <submittedName>
        <fullName evidence="2">HAD hydrolase family protein</fullName>
    </submittedName>
</protein>
<proteinExistence type="predicted"/>